<accession>A0ABV2CUG8</accession>
<dbReference type="EMBL" id="JBEWLZ010000013">
    <property type="protein sequence ID" value="MET1491565.1"/>
    <property type="molecule type" value="Genomic_DNA"/>
</dbReference>
<evidence type="ECO:0000313" key="3">
    <source>
        <dbReference type="Proteomes" id="UP001548590"/>
    </source>
</evidence>
<dbReference type="RefSeq" id="WP_345929548.1">
    <property type="nucleotide sequence ID" value="NZ_JBDIVF010000010.1"/>
</dbReference>
<gene>
    <name evidence="2" type="ORF">ABVT11_17125</name>
</gene>
<keyword evidence="3" id="KW-1185">Reference proteome</keyword>
<evidence type="ECO:0000259" key="1">
    <source>
        <dbReference type="Pfam" id="PF21926"/>
    </source>
</evidence>
<sequence length="217" mass="24663">MKPQRSRFCGSSSGHQSGGHLFDALRELEFEQSLEIDGQRLRVGLANNAWQMYQAHLLLEKLHARNGQRSHVRPLCPGLNHAVAVALKVQPASRSLRAQGILVLRRDSHEGLALEQRHLAQLESLRQQGARLIEIELVAFEEVTQLENLLHAMIRSLLQSVNDWQATDILVECPREHAKIYCRRLGFKRCGERGHGNSRLLLRLSAARLLDRMPRIS</sequence>
<evidence type="ECO:0000313" key="2">
    <source>
        <dbReference type="EMBL" id="MET1491565.1"/>
    </source>
</evidence>
<dbReference type="Pfam" id="PF21926">
    <property type="entry name" value="FeeM"/>
    <property type="match status" value="1"/>
</dbReference>
<reference evidence="2 3" key="1">
    <citation type="submission" date="2024-07" db="EMBL/GenBank/DDBJ databases">
        <title>Uliginosibacterium paludis KCTC:42655.</title>
        <authorList>
            <person name="Kim M.K."/>
        </authorList>
    </citation>
    <scope>NUCLEOTIDE SEQUENCE [LARGE SCALE GENOMIC DNA]</scope>
    <source>
        <strain evidence="2 3">KCTC 42655</strain>
    </source>
</reference>
<comment type="caution">
    <text evidence="2">The sequence shown here is derived from an EMBL/GenBank/DDBJ whole genome shotgun (WGS) entry which is preliminary data.</text>
</comment>
<proteinExistence type="predicted"/>
<dbReference type="Gene3D" id="3.40.630.30">
    <property type="match status" value="1"/>
</dbReference>
<dbReference type="InterPro" id="IPR054597">
    <property type="entry name" value="FeeM_cat"/>
</dbReference>
<organism evidence="2 3">
    <name type="scientific">Uliginosibacterium paludis</name>
    <dbReference type="NCBI Taxonomy" id="1615952"/>
    <lineage>
        <taxon>Bacteria</taxon>
        <taxon>Pseudomonadati</taxon>
        <taxon>Pseudomonadota</taxon>
        <taxon>Betaproteobacteria</taxon>
        <taxon>Rhodocyclales</taxon>
        <taxon>Zoogloeaceae</taxon>
        <taxon>Uliginosibacterium</taxon>
    </lineage>
</organism>
<dbReference type="Proteomes" id="UP001548590">
    <property type="component" value="Unassembled WGS sequence"/>
</dbReference>
<feature type="domain" description="N-acyl amino acid synthase FeeM catalytic core" evidence="1">
    <location>
        <begin position="103"/>
        <end position="193"/>
    </location>
</feature>
<protein>
    <recommendedName>
        <fullName evidence="1">N-acyl amino acid synthase FeeM catalytic core domain-containing protein</fullName>
    </recommendedName>
</protein>
<name>A0ABV2CUG8_9RHOO</name>